<geneLocation type="plastid" evidence="3"/>
<keyword evidence="1" id="KW-1133">Transmembrane helix</keyword>
<evidence type="ECO:0000256" key="2">
    <source>
        <dbReference type="SAM" id="SignalP"/>
    </source>
</evidence>
<reference evidence="3" key="1">
    <citation type="submission" date="2015-07" db="EMBL/GenBank/DDBJ databases">
        <title>Reconstructing the complex evolutionary history of mobile plasmids in red algal genomes.</title>
        <authorList>
            <person name="Lee J."/>
            <person name="Kim K.M."/>
            <person name="Yang E.C."/>
            <person name="Miller K.A."/>
            <person name="Boo S.M."/>
            <person name="Bhattacharya D."/>
            <person name="Yoon H.S."/>
        </authorList>
    </citation>
    <scope>NUCLEOTIDE SEQUENCE</scope>
</reference>
<evidence type="ECO:0000256" key="1">
    <source>
        <dbReference type="SAM" id="Phobius"/>
    </source>
</evidence>
<keyword evidence="3" id="KW-0934">Plastid</keyword>
<keyword evidence="2" id="KW-0732">Signal</keyword>
<accession>A0A141SDB1</accession>
<gene>
    <name evidence="3" type="primary">secG</name>
    <name evidence="3" type="ORF">Gele_016</name>
</gene>
<evidence type="ECO:0000313" key="3">
    <source>
        <dbReference type="EMBL" id="AMK96279.1"/>
    </source>
</evidence>
<keyword evidence="1" id="KW-0812">Transmembrane</keyword>
<dbReference type="AlphaFoldDB" id="A0A141SDB1"/>
<keyword evidence="1" id="KW-0472">Membrane</keyword>
<protein>
    <submittedName>
        <fullName evidence="3">Preprotein translocase subunit G</fullName>
    </submittedName>
</protein>
<feature type="chain" id="PRO_5007492771" evidence="2">
    <location>
        <begin position="28"/>
        <end position="69"/>
    </location>
</feature>
<sequence length="69" mass="7973">MKYIWYLIGFITIILILISNPKSPTLGNPINQTNPVNFTKNAKNNLQMSTIFCVVTYLILTVLINIYFY</sequence>
<feature type="transmembrane region" description="Helical" evidence="1">
    <location>
        <begin position="46"/>
        <end position="68"/>
    </location>
</feature>
<dbReference type="GeneID" id="27215758"/>
<name>A0A141SDB1_GELEL</name>
<feature type="signal peptide" evidence="2">
    <location>
        <begin position="1"/>
        <end position="27"/>
    </location>
</feature>
<organism evidence="3">
    <name type="scientific">Gelidium elegans</name>
    <name type="common">Red alga</name>
    <dbReference type="NCBI Taxonomy" id="37200"/>
    <lineage>
        <taxon>Eukaryota</taxon>
        <taxon>Rhodophyta</taxon>
        <taxon>Florideophyceae</taxon>
        <taxon>Rhodymeniophycidae</taxon>
        <taxon>Gelidiales</taxon>
        <taxon>Gelidiaceae</taxon>
        <taxon>Gelidium</taxon>
    </lineage>
</organism>
<proteinExistence type="predicted"/>
<dbReference type="EMBL" id="KT266786">
    <property type="protein sequence ID" value="AMK96279.1"/>
    <property type="molecule type" value="Genomic_DNA"/>
</dbReference>
<dbReference type="RefSeq" id="YP_009244037.1">
    <property type="nucleotide sequence ID" value="NC_029858.1"/>
</dbReference>